<feature type="transmembrane region" description="Helical" evidence="3">
    <location>
        <begin position="276"/>
        <end position="295"/>
    </location>
</feature>
<feature type="compositionally biased region" description="Polar residues" evidence="2">
    <location>
        <begin position="117"/>
        <end position="127"/>
    </location>
</feature>
<feature type="compositionally biased region" description="Low complexity" evidence="2">
    <location>
        <begin position="139"/>
        <end position="156"/>
    </location>
</feature>
<feature type="region of interest" description="Disordered" evidence="2">
    <location>
        <begin position="39"/>
        <end position="59"/>
    </location>
</feature>
<proteinExistence type="predicted"/>
<dbReference type="Pfam" id="PF18938">
    <property type="entry name" value="aRib"/>
    <property type="match status" value="1"/>
</dbReference>
<feature type="compositionally biased region" description="Low complexity" evidence="2">
    <location>
        <begin position="242"/>
        <end position="254"/>
    </location>
</feature>
<gene>
    <name evidence="6" type="ORF">FC23_GL001151</name>
</gene>
<keyword evidence="3" id="KW-1133">Transmembrane helix</keyword>
<dbReference type="SUPFAM" id="SSF46997">
    <property type="entry name" value="Bacterial immunoglobulin/albumin-binding domains"/>
    <property type="match status" value="1"/>
</dbReference>
<dbReference type="Pfam" id="PF07554">
    <property type="entry name" value="FIVAR"/>
    <property type="match status" value="1"/>
</dbReference>
<feature type="compositionally biased region" description="Basic residues" evidence="2">
    <location>
        <begin position="257"/>
        <end position="270"/>
    </location>
</feature>
<dbReference type="RefSeq" id="WP_027825047.1">
    <property type="nucleotide sequence ID" value="NZ_AUEI01000008.1"/>
</dbReference>
<protein>
    <recommendedName>
        <fullName evidence="5">Atypical Rib domain-containing protein</fullName>
    </recommendedName>
</protein>
<dbReference type="OrthoDB" id="2334748at2"/>
<dbReference type="InterPro" id="IPR044024">
    <property type="entry name" value="aRib"/>
</dbReference>
<sequence length="300" mass="31672">MLFKKKSPSKLSQHVLAAMFSATILFAISINNQVTADALSDSSDKSTSSGSLPPAKLADSIKMPDKVTVANQAALSADELAQIKKNIETANPNATAIVNDDGSARVQFIDGSTHDLTSQNTFVSNSAETDKTSDNNKAESSNSETQNQTNNSNSNTSEDKADLAAAVNFEDTVKRSAPYKGAKEKNKQAYNQAVAAGQKILSQNNASQSQIDQATSAINKANAQLDGHVHKVKNSKPKKKPAASTKKPQASSQAVTAHKKAQKATSKPKKSNTSSIIIGFSSIGLLLALFISLGVKIKQQ</sequence>
<feature type="compositionally biased region" description="Low complexity" evidence="2">
    <location>
        <begin position="39"/>
        <end position="52"/>
    </location>
</feature>
<evidence type="ECO:0000313" key="6">
    <source>
        <dbReference type="EMBL" id="KRL62967.1"/>
    </source>
</evidence>
<keyword evidence="3" id="KW-0812">Transmembrane</keyword>
<evidence type="ECO:0000256" key="1">
    <source>
        <dbReference type="ARBA" id="ARBA00022729"/>
    </source>
</evidence>
<dbReference type="Gene3D" id="3.10.20.890">
    <property type="match status" value="1"/>
</dbReference>
<organism evidence="6 7">
    <name type="scientific">Lactobacillus psittaci DSM 15354</name>
    <dbReference type="NCBI Taxonomy" id="1122152"/>
    <lineage>
        <taxon>Bacteria</taxon>
        <taxon>Bacillati</taxon>
        <taxon>Bacillota</taxon>
        <taxon>Bacilli</taxon>
        <taxon>Lactobacillales</taxon>
        <taxon>Lactobacillaceae</taxon>
        <taxon>Lactobacillus</taxon>
    </lineage>
</organism>
<evidence type="ECO:0000259" key="5">
    <source>
        <dbReference type="Pfam" id="PF18938"/>
    </source>
</evidence>
<keyword evidence="3" id="KW-0472">Membrane</keyword>
<name>A0A0R1S1H8_9LACO</name>
<dbReference type="Gene3D" id="1.20.5.420">
    <property type="entry name" value="Immunoglobulin FC, subunit C"/>
    <property type="match status" value="1"/>
</dbReference>
<feature type="region of interest" description="Disordered" evidence="2">
    <location>
        <begin position="117"/>
        <end position="160"/>
    </location>
</feature>
<dbReference type="Proteomes" id="UP000051931">
    <property type="component" value="Unassembled WGS sequence"/>
</dbReference>
<evidence type="ECO:0000313" key="7">
    <source>
        <dbReference type="Proteomes" id="UP000051931"/>
    </source>
</evidence>
<reference evidence="6 7" key="1">
    <citation type="journal article" date="2015" name="Genome Announc.">
        <title>Expanding the biotechnology potential of lactobacilli through comparative genomics of 213 strains and associated genera.</title>
        <authorList>
            <person name="Sun Z."/>
            <person name="Harris H.M."/>
            <person name="McCann A."/>
            <person name="Guo C."/>
            <person name="Argimon S."/>
            <person name="Zhang W."/>
            <person name="Yang X."/>
            <person name="Jeffery I.B."/>
            <person name="Cooney J.C."/>
            <person name="Kagawa T.F."/>
            <person name="Liu W."/>
            <person name="Song Y."/>
            <person name="Salvetti E."/>
            <person name="Wrobel A."/>
            <person name="Rasinkangas P."/>
            <person name="Parkhill J."/>
            <person name="Rea M.C."/>
            <person name="O'Sullivan O."/>
            <person name="Ritari J."/>
            <person name="Douillard F.P."/>
            <person name="Paul Ross R."/>
            <person name="Yang R."/>
            <person name="Briner A.E."/>
            <person name="Felis G.E."/>
            <person name="de Vos W.M."/>
            <person name="Barrangou R."/>
            <person name="Klaenhammer T.R."/>
            <person name="Caufield P.W."/>
            <person name="Cui Y."/>
            <person name="Zhang H."/>
            <person name="O'Toole P.W."/>
        </authorList>
    </citation>
    <scope>NUCLEOTIDE SEQUENCE [LARGE SCALE GENOMIC DNA]</scope>
    <source>
        <strain evidence="6 7">DSM 15354</strain>
    </source>
</reference>
<dbReference type="PATRIC" id="fig|1122152.4.peg.1182"/>
<feature type="region of interest" description="Disordered" evidence="2">
    <location>
        <begin position="230"/>
        <end position="272"/>
    </location>
</feature>
<feature type="compositionally biased region" description="Basic residues" evidence="2">
    <location>
        <begin position="230"/>
        <end position="241"/>
    </location>
</feature>
<dbReference type="InterPro" id="IPR009063">
    <property type="entry name" value="Ig/albumin-bd_sf"/>
</dbReference>
<evidence type="ECO:0000256" key="2">
    <source>
        <dbReference type="SAM" id="MobiDB-lite"/>
    </source>
</evidence>
<comment type="caution">
    <text evidence="6">The sequence shown here is derived from an EMBL/GenBank/DDBJ whole genome shotgun (WGS) entry which is preliminary data.</text>
</comment>
<feature type="signal peptide" evidence="4">
    <location>
        <begin position="1"/>
        <end position="27"/>
    </location>
</feature>
<dbReference type="EMBL" id="AZFB01000006">
    <property type="protein sequence ID" value="KRL62967.1"/>
    <property type="molecule type" value="Genomic_DNA"/>
</dbReference>
<feature type="compositionally biased region" description="Basic and acidic residues" evidence="2">
    <location>
        <begin position="128"/>
        <end position="137"/>
    </location>
</feature>
<evidence type="ECO:0000256" key="4">
    <source>
        <dbReference type="SAM" id="SignalP"/>
    </source>
</evidence>
<keyword evidence="7" id="KW-1185">Reference proteome</keyword>
<evidence type="ECO:0000256" key="3">
    <source>
        <dbReference type="SAM" id="Phobius"/>
    </source>
</evidence>
<dbReference type="eggNOG" id="COG1196">
    <property type="taxonomic scope" value="Bacteria"/>
</dbReference>
<dbReference type="AlphaFoldDB" id="A0A0R1S1H8"/>
<feature type="chain" id="PRO_5039388279" description="Atypical Rib domain-containing protein" evidence="4">
    <location>
        <begin position="28"/>
        <end position="300"/>
    </location>
</feature>
<keyword evidence="1 4" id="KW-0732">Signal</keyword>
<feature type="domain" description="Atypical Rib" evidence="5">
    <location>
        <begin position="60"/>
        <end position="122"/>
    </location>
</feature>
<accession>A0A0R1S1H8</accession>